<dbReference type="AlphaFoldDB" id="A0A166BZI8"/>
<dbReference type="EMBL" id="CP093345">
    <property type="protein sequence ID" value="WOG94083.1"/>
    <property type="molecule type" value="Genomic_DNA"/>
</dbReference>
<name>A0A166BZI8_DAUCS</name>
<accession>A0A166BZI8</accession>
<protein>
    <submittedName>
        <fullName evidence="1">Uncharacterized protein</fullName>
    </submittedName>
</protein>
<organism evidence="1 2">
    <name type="scientific">Daucus carota subsp. sativus</name>
    <name type="common">Carrot</name>
    <dbReference type="NCBI Taxonomy" id="79200"/>
    <lineage>
        <taxon>Eukaryota</taxon>
        <taxon>Viridiplantae</taxon>
        <taxon>Streptophyta</taxon>
        <taxon>Embryophyta</taxon>
        <taxon>Tracheophyta</taxon>
        <taxon>Spermatophyta</taxon>
        <taxon>Magnoliopsida</taxon>
        <taxon>eudicotyledons</taxon>
        <taxon>Gunneridae</taxon>
        <taxon>Pentapetalae</taxon>
        <taxon>asterids</taxon>
        <taxon>campanulids</taxon>
        <taxon>Apiales</taxon>
        <taxon>Apiaceae</taxon>
        <taxon>Apioideae</taxon>
        <taxon>Scandiceae</taxon>
        <taxon>Daucinae</taxon>
        <taxon>Daucus</taxon>
        <taxon>Daucus sect. Daucus</taxon>
    </lineage>
</organism>
<dbReference type="Gramene" id="KZN03086">
    <property type="protein sequence ID" value="KZN03086"/>
    <property type="gene ID" value="DCAR_011842"/>
</dbReference>
<reference evidence="1" key="2">
    <citation type="submission" date="2022-03" db="EMBL/GenBank/DDBJ databases">
        <title>Draft title - Genomic analysis of global carrot germplasm unveils the trajectory of domestication and the origin of high carotenoid orange carrot.</title>
        <authorList>
            <person name="Iorizzo M."/>
            <person name="Ellison S."/>
            <person name="Senalik D."/>
            <person name="Macko-Podgorni A."/>
            <person name="Grzebelus D."/>
            <person name="Bostan H."/>
            <person name="Rolling W."/>
            <person name="Curaba J."/>
            <person name="Simon P."/>
        </authorList>
    </citation>
    <scope>NUCLEOTIDE SEQUENCE</scope>
    <source>
        <tissue evidence="1">Leaf</tissue>
    </source>
</reference>
<evidence type="ECO:0000313" key="1">
    <source>
        <dbReference type="EMBL" id="WOG94083.1"/>
    </source>
</evidence>
<gene>
    <name evidence="1" type="ORF">DCAR_0313374</name>
</gene>
<sequence length="52" mass="6094">MQRLSQNHAAWCSLLRRPYLCILAAWFLRQSLYTGSGICASFTCKPYYYGKR</sequence>
<proteinExistence type="predicted"/>
<keyword evidence="2" id="KW-1185">Reference proteome</keyword>
<evidence type="ECO:0000313" key="2">
    <source>
        <dbReference type="Proteomes" id="UP000077755"/>
    </source>
</evidence>
<dbReference type="Proteomes" id="UP000077755">
    <property type="component" value="Chromosome 3"/>
</dbReference>
<reference evidence="1" key="1">
    <citation type="journal article" date="2016" name="Nat. Genet.">
        <title>A high-quality carrot genome assembly provides new insights into carotenoid accumulation and asterid genome evolution.</title>
        <authorList>
            <person name="Iorizzo M."/>
            <person name="Ellison S."/>
            <person name="Senalik D."/>
            <person name="Zeng P."/>
            <person name="Satapoomin P."/>
            <person name="Huang J."/>
            <person name="Bowman M."/>
            <person name="Iovene M."/>
            <person name="Sanseverino W."/>
            <person name="Cavagnaro P."/>
            <person name="Yildiz M."/>
            <person name="Macko-Podgorni A."/>
            <person name="Moranska E."/>
            <person name="Grzebelus E."/>
            <person name="Grzebelus D."/>
            <person name="Ashrafi H."/>
            <person name="Zheng Z."/>
            <person name="Cheng S."/>
            <person name="Spooner D."/>
            <person name="Van Deynze A."/>
            <person name="Simon P."/>
        </authorList>
    </citation>
    <scope>NUCLEOTIDE SEQUENCE</scope>
    <source>
        <tissue evidence="1">Leaf</tissue>
    </source>
</reference>